<dbReference type="PANTHER" id="PTHR46892:SF3">
    <property type="entry name" value="VISUAL SYSTEM HOMEOBOX 2"/>
    <property type="match status" value="1"/>
</dbReference>
<dbReference type="AlphaFoldDB" id="A0AA85JBA9"/>
<evidence type="ECO:0000256" key="9">
    <source>
        <dbReference type="PROSITE-ProRule" id="PRU00108"/>
    </source>
</evidence>
<feature type="DNA-binding region" description="Homeobox" evidence="9">
    <location>
        <begin position="547"/>
        <end position="606"/>
    </location>
</feature>
<dbReference type="SMART" id="SM00389">
    <property type="entry name" value="HOX"/>
    <property type="match status" value="1"/>
</dbReference>
<evidence type="ECO:0000259" key="13">
    <source>
        <dbReference type="PROSITE" id="PS51496"/>
    </source>
</evidence>
<feature type="region of interest" description="Disordered" evidence="11">
    <location>
        <begin position="527"/>
        <end position="549"/>
    </location>
</feature>
<evidence type="ECO:0000256" key="11">
    <source>
        <dbReference type="SAM" id="MobiDB-lite"/>
    </source>
</evidence>
<evidence type="ECO:0000256" key="5">
    <source>
        <dbReference type="ARBA" id="ARBA00023125"/>
    </source>
</evidence>
<feature type="compositionally biased region" description="Low complexity" evidence="11">
    <location>
        <begin position="432"/>
        <end position="453"/>
    </location>
</feature>
<dbReference type="GO" id="GO:0000981">
    <property type="term" value="F:DNA-binding transcription factor activity, RNA polymerase II-specific"/>
    <property type="evidence" value="ECO:0007669"/>
    <property type="project" value="InterPro"/>
</dbReference>
<comment type="similarity">
    <text evidence="2">Belongs to the paired homeobox family.</text>
</comment>
<evidence type="ECO:0000256" key="4">
    <source>
        <dbReference type="ARBA" id="ARBA00023015"/>
    </source>
</evidence>
<evidence type="ECO:0000313" key="15">
    <source>
        <dbReference type="WBParaSite" id="TREG1_24330.1"/>
    </source>
</evidence>
<evidence type="ECO:0000259" key="12">
    <source>
        <dbReference type="PROSITE" id="PS50071"/>
    </source>
</evidence>
<dbReference type="WBParaSite" id="TREG1_24330.1">
    <property type="protein sequence ID" value="TREG1_24330.1"/>
    <property type="gene ID" value="TREG1_24330"/>
</dbReference>
<dbReference type="Gene3D" id="1.10.10.60">
    <property type="entry name" value="Homeodomain-like"/>
    <property type="match status" value="1"/>
</dbReference>
<dbReference type="SUPFAM" id="SSF46689">
    <property type="entry name" value="Homeodomain-like"/>
    <property type="match status" value="1"/>
</dbReference>
<keyword evidence="5 9" id="KW-0238">DNA-binding</keyword>
<evidence type="ECO:0008006" key="16">
    <source>
        <dbReference type="Google" id="ProtNLM"/>
    </source>
</evidence>
<name>A0AA85JBA9_TRIRE</name>
<keyword evidence="3" id="KW-0217">Developmental protein</keyword>
<evidence type="ECO:0000256" key="2">
    <source>
        <dbReference type="ARBA" id="ARBA00005733"/>
    </source>
</evidence>
<sequence length="752" mass="84612">MTHQNNTDKKSSKFDTRHLPFTIRTLLDLNNTKDKKANSKKDKSLPENHCKVTSKTGCTNDSLKHSNSMVSIPFDSDVKQNYEPPIGHLNYCPSNALENKLFLQFFKHVYLSQTQNTNFQMPMTNFYQPNILQEYLIQSQNIHEMTKIMPSNSCLSSTESSDTSFYPNTVSIHNNNNNNNNVNFNNGNCMNDSVPRIREFVDHLQKSQLPKLLDFTPFCIPSSNLQSSVFISQPEVLNSSLKNFSSDVSQAKCISSSSSFLVNPLREELSHRDDQNNFFRNIDKRILTNPKLEDSFSAIDQHITPIADSCKLHYNDNHNTGSTGQLLLDAEQSLNNITSSSQLPLSSASMASFFPSLNLLQSQQLKRQYNYTSDNSFWNPVCDYSPDNGGGGGASVSTRKNNVSSYSTPVTFNYNTTNNLVNQTTIPLPGATIISRNNNTNSAANTDIKTNTTTHKHKSSKSPTTTNTSSSSTSSIRENKNKSRKTNSVSTAYKKSNNTLHHLSTSNSTQVHTHCVNGDDFISLNDNEHIDDNDDDDEDNNSKSSKRRRHRTIFTSGQIKELEKAFHEAHYPDVYQRELLSLKAELPEDRIQVWFQNRRAKWRKTEKKWGKSSIMAEYGLYGAMVRHSLPLPKTILKSALDNNDESCAPWLLGMHRKSSMQSSSVEQDTKEDPVLDSSNCAALSSPATTVTCLTESIHSSNESDKMNLDDEVLNSKNDLNNNDNNNNSNSTNEDHDGNEADDSDEKRPDNYK</sequence>
<keyword evidence="6 9" id="KW-0371">Homeobox</keyword>
<evidence type="ECO:0000256" key="1">
    <source>
        <dbReference type="ARBA" id="ARBA00004123"/>
    </source>
</evidence>
<evidence type="ECO:0000256" key="7">
    <source>
        <dbReference type="ARBA" id="ARBA00023163"/>
    </source>
</evidence>
<dbReference type="Pfam" id="PF00046">
    <property type="entry name" value="Homeodomain"/>
    <property type="match status" value="1"/>
</dbReference>
<feature type="domain" description="Homeobox" evidence="12">
    <location>
        <begin position="545"/>
        <end position="605"/>
    </location>
</feature>
<comment type="subcellular location">
    <subcellularLocation>
        <location evidence="1 9 10">Nucleus</location>
    </subcellularLocation>
</comment>
<evidence type="ECO:0000256" key="3">
    <source>
        <dbReference type="ARBA" id="ARBA00022473"/>
    </source>
</evidence>
<dbReference type="InterPro" id="IPR023339">
    <property type="entry name" value="CVC"/>
</dbReference>
<feature type="compositionally biased region" description="Acidic residues" evidence="11">
    <location>
        <begin position="529"/>
        <end position="539"/>
    </location>
</feature>
<dbReference type="InterPro" id="IPR009057">
    <property type="entry name" value="Homeodomain-like_sf"/>
</dbReference>
<protein>
    <recommendedName>
        <fullName evidence="16">Homeobox domain-containing protein</fullName>
    </recommendedName>
</protein>
<dbReference type="PROSITE" id="PS00027">
    <property type="entry name" value="HOMEOBOX_1"/>
    <property type="match status" value="1"/>
</dbReference>
<dbReference type="GO" id="GO:0005634">
    <property type="term" value="C:nucleus"/>
    <property type="evidence" value="ECO:0007669"/>
    <property type="project" value="UniProtKB-SubCell"/>
</dbReference>
<evidence type="ECO:0000313" key="14">
    <source>
        <dbReference type="Proteomes" id="UP000050795"/>
    </source>
</evidence>
<dbReference type="CDD" id="cd00086">
    <property type="entry name" value="homeodomain"/>
    <property type="match status" value="1"/>
</dbReference>
<dbReference type="GO" id="GO:1990837">
    <property type="term" value="F:sequence-specific double-stranded DNA binding"/>
    <property type="evidence" value="ECO:0007669"/>
    <property type="project" value="TreeGrafter"/>
</dbReference>
<dbReference type="InterPro" id="IPR001356">
    <property type="entry name" value="HD"/>
</dbReference>
<proteinExistence type="inferred from homology"/>
<feature type="compositionally biased region" description="Low complexity" evidence="11">
    <location>
        <begin position="461"/>
        <end position="475"/>
    </location>
</feature>
<dbReference type="PROSITE" id="PS50071">
    <property type="entry name" value="HOMEOBOX_2"/>
    <property type="match status" value="1"/>
</dbReference>
<dbReference type="Proteomes" id="UP000050795">
    <property type="component" value="Unassembled WGS sequence"/>
</dbReference>
<feature type="compositionally biased region" description="Basic and acidic residues" evidence="11">
    <location>
        <begin position="732"/>
        <end position="752"/>
    </location>
</feature>
<dbReference type="InterPro" id="IPR052294">
    <property type="entry name" value="VSX_homeobox_regulators"/>
</dbReference>
<keyword evidence="7" id="KW-0804">Transcription</keyword>
<feature type="region of interest" description="Disordered" evidence="11">
    <location>
        <begin position="432"/>
        <end position="490"/>
    </location>
</feature>
<keyword evidence="14" id="KW-1185">Reference proteome</keyword>
<feature type="compositionally biased region" description="Low complexity" evidence="11">
    <location>
        <begin position="714"/>
        <end position="731"/>
    </location>
</feature>
<reference evidence="14" key="1">
    <citation type="submission" date="2022-06" db="EMBL/GenBank/DDBJ databases">
        <authorList>
            <person name="Berger JAMES D."/>
            <person name="Berger JAMES D."/>
        </authorList>
    </citation>
    <scope>NUCLEOTIDE SEQUENCE [LARGE SCALE GENOMIC DNA]</scope>
</reference>
<dbReference type="PANTHER" id="PTHR46892">
    <property type="entry name" value="VISUAL SYSTEM HOMEOBOX 2"/>
    <property type="match status" value="1"/>
</dbReference>
<feature type="region of interest" description="Disordered" evidence="11">
    <location>
        <begin position="698"/>
        <end position="752"/>
    </location>
</feature>
<dbReference type="InterPro" id="IPR017970">
    <property type="entry name" value="Homeobox_CS"/>
</dbReference>
<evidence type="ECO:0000256" key="8">
    <source>
        <dbReference type="ARBA" id="ARBA00023242"/>
    </source>
</evidence>
<evidence type="ECO:0000256" key="6">
    <source>
        <dbReference type="ARBA" id="ARBA00023155"/>
    </source>
</evidence>
<accession>A0AA85JBA9</accession>
<dbReference type="FunFam" id="1.10.10.60:FF:000383">
    <property type="entry name" value="box A-binding factor"/>
    <property type="match status" value="1"/>
</dbReference>
<keyword evidence="8 9" id="KW-0539">Nucleus</keyword>
<feature type="domain" description="CVC" evidence="13">
    <location>
        <begin position="607"/>
        <end position="660"/>
    </location>
</feature>
<feature type="region of interest" description="Disordered" evidence="11">
    <location>
        <begin position="658"/>
        <end position="680"/>
    </location>
</feature>
<evidence type="ECO:0000256" key="10">
    <source>
        <dbReference type="RuleBase" id="RU000682"/>
    </source>
</evidence>
<dbReference type="PROSITE" id="PS51496">
    <property type="entry name" value="CVC"/>
    <property type="match status" value="1"/>
</dbReference>
<organism evidence="14 15">
    <name type="scientific">Trichobilharzia regenti</name>
    <name type="common">Nasal bird schistosome</name>
    <dbReference type="NCBI Taxonomy" id="157069"/>
    <lineage>
        <taxon>Eukaryota</taxon>
        <taxon>Metazoa</taxon>
        <taxon>Spiralia</taxon>
        <taxon>Lophotrochozoa</taxon>
        <taxon>Platyhelminthes</taxon>
        <taxon>Trematoda</taxon>
        <taxon>Digenea</taxon>
        <taxon>Strigeidida</taxon>
        <taxon>Schistosomatoidea</taxon>
        <taxon>Schistosomatidae</taxon>
        <taxon>Trichobilharzia</taxon>
    </lineage>
</organism>
<reference evidence="15" key="2">
    <citation type="submission" date="2023-11" db="UniProtKB">
        <authorList>
            <consortium name="WormBaseParasite"/>
        </authorList>
    </citation>
    <scope>IDENTIFICATION</scope>
</reference>
<keyword evidence="4" id="KW-0805">Transcription regulation</keyword>